<dbReference type="SUPFAM" id="SSF48264">
    <property type="entry name" value="Cytochrome P450"/>
    <property type="match status" value="1"/>
</dbReference>
<comment type="caution">
    <text evidence="5">The sequence shown here is derived from an EMBL/GenBank/DDBJ whole genome shotgun (WGS) entry which is preliminary data.</text>
</comment>
<dbReference type="GO" id="GO:0008395">
    <property type="term" value="F:steroid hydroxylase activity"/>
    <property type="evidence" value="ECO:0007669"/>
    <property type="project" value="TreeGrafter"/>
</dbReference>
<comment type="similarity">
    <text evidence="1">Belongs to the cytochrome P450 family.</text>
</comment>
<dbReference type="InterPro" id="IPR036396">
    <property type="entry name" value="Cyt_P450_sf"/>
</dbReference>
<dbReference type="Pfam" id="PF00067">
    <property type="entry name" value="p450"/>
    <property type="match status" value="1"/>
</dbReference>
<dbReference type="GO" id="GO:0016712">
    <property type="term" value="F:oxidoreductase activity, acting on paired donors, with incorporation or reduction of molecular oxygen, reduced flavin or flavoprotein as one donor, and incorporation of one atom of oxygen"/>
    <property type="evidence" value="ECO:0007669"/>
    <property type="project" value="TreeGrafter"/>
</dbReference>
<dbReference type="InterPro" id="IPR050182">
    <property type="entry name" value="Cytochrome_P450_fam2"/>
</dbReference>
<dbReference type="PANTHER" id="PTHR24300">
    <property type="entry name" value="CYTOCHROME P450 508A4-RELATED"/>
    <property type="match status" value="1"/>
</dbReference>
<dbReference type="GO" id="GO:0005737">
    <property type="term" value="C:cytoplasm"/>
    <property type="evidence" value="ECO:0007669"/>
    <property type="project" value="TreeGrafter"/>
</dbReference>
<dbReference type="Gene3D" id="1.10.630.10">
    <property type="entry name" value="Cytochrome P450"/>
    <property type="match status" value="1"/>
</dbReference>
<keyword evidence="2" id="KW-0479">Metal-binding</keyword>
<dbReference type="GO" id="GO:0006082">
    <property type="term" value="P:organic acid metabolic process"/>
    <property type="evidence" value="ECO:0007669"/>
    <property type="project" value="TreeGrafter"/>
</dbReference>
<keyword evidence="4" id="KW-0175">Coiled coil</keyword>
<dbReference type="GO" id="GO:0006805">
    <property type="term" value="P:xenobiotic metabolic process"/>
    <property type="evidence" value="ECO:0007669"/>
    <property type="project" value="TreeGrafter"/>
</dbReference>
<dbReference type="InterPro" id="IPR001128">
    <property type="entry name" value="Cyt_P450"/>
</dbReference>
<dbReference type="EMBL" id="JAODUP010001652">
    <property type="protein sequence ID" value="KAK2139697.1"/>
    <property type="molecule type" value="Genomic_DNA"/>
</dbReference>
<evidence type="ECO:0000256" key="3">
    <source>
        <dbReference type="ARBA" id="ARBA00023004"/>
    </source>
</evidence>
<keyword evidence="6" id="KW-1185">Reference proteome</keyword>
<keyword evidence="3" id="KW-0408">Iron</keyword>
<accession>A0AAD9ISF9</accession>
<name>A0AAD9ISF9_9ANNE</name>
<sequence>MIGLEMDLSISNPQVWLIGIIVFFLTYNYLTKESWKRLPPGPPALPLIGSLPFLGSSDIRDPLRKLASKYGDVFTIYLGARRAVVLDKYEVIHDAFVKNFQVFSGRPNIFTIKTTTGGYGIVSSEGEFWREQRRNALHILRDFGVGRSKLQERIQEEISFFIQKMKKNTDKPLYPQPIIQKSVANVIASVTFGRRMNYEDPIFIKFLPGDLFHIKQLQRDYDYLISEYQRIIDEHKKAAKEGKQDDDFISVYLKKIEKKRMLKIHHSLVGGF</sequence>
<protein>
    <recommendedName>
        <fullName evidence="7">Cytochrome P450</fullName>
    </recommendedName>
</protein>
<evidence type="ECO:0000313" key="6">
    <source>
        <dbReference type="Proteomes" id="UP001208570"/>
    </source>
</evidence>
<organism evidence="5 6">
    <name type="scientific">Paralvinella palmiformis</name>
    <dbReference type="NCBI Taxonomy" id="53620"/>
    <lineage>
        <taxon>Eukaryota</taxon>
        <taxon>Metazoa</taxon>
        <taxon>Spiralia</taxon>
        <taxon>Lophotrochozoa</taxon>
        <taxon>Annelida</taxon>
        <taxon>Polychaeta</taxon>
        <taxon>Sedentaria</taxon>
        <taxon>Canalipalpata</taxon>
        <taxon>Terebellida</taxon>
        <taxon>Terebelliformia</taxon>
        <taxon>Alvinellidae</taxon>
        <taxon>Paralvinella</taxon>
    </lineage>
</organism>
<feature type="coiled-coil region" evidence="4">
    <location>
        <begin position="214"/>
        <end position="245"/>
    </location>
</feature>
<dbReference type="GO" id="GO:0020037">
    <property type="term" value="F:heme binding"/>
    <property type="evidence" value="ECO:0007669"/>
    <property type="project" value="InterPro"/>
</dbReference>
<proteinExistence type="inferred from homology"/>
<evidence type="ECO:0000256" key="4">
    <source>
        <dbReference type="SAM" id="Coils"/>
    </source>
</evidence>
<dbReference type="InterPro" id="IPR002401">
    <property type="entry name" value="Cyt_P450_E_grp-I"/>
</dbReference>
<evidence type="ECO:0008006" key="7">
    <source>
        <dbReference type="Google" id="ProtNLM"/>
    </source>
</evidence>
<reference evidence="5" key="1">
    <citation type="journal article" date="2023" name="Mol. Biol. Evol.">
        <title>Third-Generation Sequencing Reveals the Adaptive Role of the Epigenome in Three Deep-Sea Polychaetes.</title>
        <authorList>
            <person name="Perez M."/>
            <person name="Aroh O."/>
            <person name="Sun Y."/>
            <person name="Lan Y."/>
            <person name="Juniper S.K."/>
            <person name="Young C.R."/>
            <person name="Angers B."/>
            <person name="Qian P.Y."/>
        </authorList>
    </citation>
    <scope>NUCLEOTIDE SEQUENCE</scope>
    <source>
        <strain evidence="5">P08H-3</strain>
    </source>
</reference>
<evidence type="ECO:0000256" key="2">
    <source>
        <dbReference type="ARBA" id="ARBA00022723"/>
    </source>
</evidence>
<dbReference type="Proteomes" id="UP001208570">
    <property type="component" value="Unassembled WGS sequence"/>
</dbReference>
<dbReference type="GO" id="GO:0005506">
    <property type="term" value="F:iron ion binding"/>
    <property type="evidence" value="ECO:0007669"/>
    <property type="project" value="InterPro"/>
</dbReference>
<dbReference type="PRINTS" id="PR00463">
    <property type="entry name" value="EP450I"/>
</dbReference>
<gene>
    <name evidence="5" type="ORF">LSH36_1652g00043</name>
</gene>
<evidence type="ECO:0000256" key="1">
    <source>
        <dbReference type="ARBA" id="ARBA00010617"/>
    </source>
</evidence>
<dbReference type="AlphaFoldDB" id="A0AAD9ISF9"/>
<dbReference type="PANTHER" id="PTHR24300:SF403">
    <property type="entry name" value="CYTOCHROME P450 306A1"/>
    <property type="match status" value="1"/>
</dbReference>
<evidence type="ECO:0000313" key="5">
    <source>
        <dbReference type="EMBL" id="KAK2139697.1"/>
    </source>
</evidence>